<proteinExistence type="predicted"/>
<name>A0A916IN60_9BURK</name>
<dbReference type="AlphaFoldDB" id="A0A916IN60"/>
<keyword evidence="2" id="KW-1185">Reference proteome</keyword>
<organism evidence="1 2">
    <name type="scientific">Cupriavidus yeoncheonensis</name>
    <dbReference type="NCBI Taxonomy" id="1462994"/>
    <lineage>
        <taxon>Bacteria</taxon>
        <taxon>Pseudomonadati</taxon>
        <taxon>Pseudomonadota</taxon>
        <taxon>Betaproteobacteria</taxon>
        <taxon>Burkholderiales</taxon>
        <taxon>Burkholderiaceae</taxon>
        <taxon>Cupriavidus</taxon>
    </lineage>
</organism>
<protein>
    <submittedName>
        <fullName evidence="1">Uncharacterized protein</fullName>
    </submittedName>
</protein>
<evidence type="ECO:0000313" key="1">
    <source>
        <dbReference type="EMBL" id="CAG2126825.1"/>
    </source>
</evidence>
<accession>A0A916IN60</accession>
<dbReference type="RefSeq" id="WP_211945214.1">
    <property type="nucleotide sequence ID" value="NZ_CAJPUY010000001.1"/>
</dbReference>
<reference evidence="1" key="1">
    <citation type="submission" date="2021-03" db="EMBL/GenBank/DDBJ databases">
        <authorList>
            <person name="Peeters C."/>
        </authorList>
    </citation>
    <scope>NUCLEOTIDE SEQUENCE</scope>
    <source>
        <strain evidence="1">LMG 31506</strain>
    </source>
</reference>
<dbReference type="Proteomes" id="UP000672934">
    <property type="component" value="Unassembled WGS sequence"/>
</dbReference>
<evidence type="ECO:0000313" key="2">
    <source>
        <dbReference type="Proteomes" id="UP000672934"/>
    </source>
</evidence>
<dbReference type="EMBL" id="CAJPUY010000001">
    <property type="protein sequence ID" value="CAG2126825.1"/>
    <property type="molecule type" value="Genomic_DNA"/>
</dbReference>
<gene>
    <name evidence="1" type="ORF">LMG31506_00191</name>
</gene>
<sequence length="81" mass="9191">MERRVTIGEYEVSIQADQSDDPSRPGYVVRYSIIRIDGRPVRGDLPKVQSYDLIEGTDYFSSIDAALDYGEEKARQDVATF</sequence>
<comment type="caution">
    <text evidence="1">The sequence shown here is derived from an EMBL/GenBank/DDBJ whole genome shotgun (WGS) entry which is preliminary data.</text>
</comment>